<dbReference type="PIRSF" id="PIRSF036402">
    <property type="entry name" value="Ureas_acces_UreE"/>
    <property type="match status" value="1"/>
</dbReference>
<comment type="similarity">
    <text evidence="5">Belongs to the UreE family.</text>
</comment>
<dbReference type="EMBL" id="FNBX01000005">
    <property type="protein sequence ID" value="SDF42962.1"/>
    <property type="molecule type" value="Genomic_DNA"/>
</dbReference>
<evidence type="ECO:0000313" key="8">
    <source>
        <dbReference type="Proteomes" id="UP000199355"/>
    </source>
</evidence>
<dbReference type="GO" id="GO:0051082">
    <property type="term" value="F:unfolded protein binding"/>
    <property type="evidence" value="ECO:0007669"/>
    <property type="project" value="UniProtKB-UniRule"/>
</dbReference>
<dbReference type="GO" id="GO:0019627">
    <property type="term" value="P:urea metabolic process"/>
    <property type="evidence" value="ECO:0007669"/>
    <property type="project" value="InterPro"/>
</dbReference>
<dbReference type="Pfam" id="PF05194">
    <property type="entry name" value="UreE_C"/>
    <property type="match status" value="1"/>
</dbReference>
<name>A0A1G7L0A4_9BACT</name>
<dbReference type="GO" id="GO:0065003">
    <property type="term" value="P:protein-containing complex assembly"/>
    <property type="evidence" value="ECO:0007669"/>
    <property type="project" value="InterPro"/>
</dbReference>
<proteinExistence type="inferred from homology"/>
<evidence type="ECO:0000259" key="6">
    <source>
        <dbReference type="SMART" id="SM00988"/>
    </source>
</evidence>
<feature type="domain" description="UreE urease accessory N-terminal" evidence="6">
    <location>
        <begin position="1"/>
        <end position="66"/>
    </location>
</feature>
<dbReference type="InterPro" id="IPR007864">
    <property type="entry name" value="UreE_C_dom"/>
</dbReference>
<dbReference type="HAMAP" id="MF_00822">
    <property type="entry name" value="UreE"/>
    <property type="match status" value="1"/>
</dbReference>
<evidence type="ECO:0000256" key="1">
    <source>
        <dbReference type="ARBA" id="ARBA00004496"/>
    </source>
</evidence>
<dbReference type="Gene3D" id="3.30.70.790">
    <property type="entry name" value="UreE, C-terminal domain"/>
    <property type="match status" value="1"/>
</dbReference>
<dbReference type="InterPro" id="IPR036118">
    <property type="entry name" value="UreE_N_sf"/>
</dbReference>
<dbReference type="SMART" id="SM00988">
    <property type="entry name" value="UreE_N"/>
    <property type="match status" value="1"/>
</dbReference>
<protein>
    <recommendedName>
        <fullName evidence="5">Urease accessory protein UreE</fullName>
    </recommendedName>
</protein>
<dbReference type="Proteomes" id="UP000199355">
    <property type="component" value="Unassembled WGS sequence"/>
</dbReference>
<dbReference type="SUPFAM" id="SSF69287">
    <property type="entry name" value="Urease metallochaperone UreE, N-terminal domain"/>
    <property type="match status" value="1"/>
</dbReference>
<dbReference type="InterPro" id="IPR012406">
    <property type="entry name" value="UreE"/>
</dbReference>
<comment type="subcellular location">
    <subcellularLocation>
        <location evidence="1 5">Cytoplasm</location>
    </subcellularLocation>
</comment>
<evidence type="ECO:0000256" key="4">
    <source>
        <dbReference type="ARBA" id="ARBA00023186"/>
    </source>
</evidence>
<dbReference type="OrthoDB" id="5421304at2"/>
<keyword evidence="4 5" id="KW-0143">Chaperone</keyword>
<reference evidence="8" key="1">
    <citation type="submission" date="2016-10" db="EMBL/GenBank/DDBJ databases">
        <authorList>
            <person name="Varghese N."/>
            <person name="Submissions S."/>
        </authorList>
    </citation>
    <scope>NUCLEOTIDE SEQUENCE [LARGE SCALE GENOMIC DNA]</scope>
    <source>
        <strain evidence="8">KHC7</strain>
    </source>
</reference>
<dbReference type="CDD" id="cd00571">
    <property type="entry name" value="UreE"/>
    <property type="match status" value="1"/>
</dbReference>
<dbReference type="RefSeq" id="WP_092153195.1">
    <property type="nucleotide sequence ID" value="NZ_FNBX01000005.1"/>
</dbReference>
<gene>
    <name evidence="5" type="primary">ureE</name>
    <name evidence="7" type="ORF">SAMN05192586_10573</name>
</gene>
<keyword evidence="8" id="KW-1185">Reference proteome</keyword>
<keyword evidence="3 5" id="KW-0533">Nickel</keyword>
<dbReference type="GO" id="GO:0006457">
    <property type="term" value="P:protein folding"/>
    <property type="evidence" value="ECO:0007669"/>
    <property type="project" value="InterPro"/>
</dbReference>
<dbReference type="STRING" id="571438.SAMN05192586_10573"/>
<dbReference type="GO" id="GO:0016151">
    <property type="term" value="F:nickel cation binding"/>
    <property type="evidence" value="ECO:0007669"/>
    <property type="project" value="UniProtKB-UniRule"/>
</dbReference>
<dbReference type="NCBIfam" id="NF009751">
    <property type="entry name" value="PRK13261.1-1"/>
    <property type="match status" value="1"/>
</dbReference>
<dbReference type="Pfam" id="PF02814">
    <property type="entry name" value="UreE_N"/>
    <property type="match status" value="1"/>
</dbReference>
<accession>A0A1G7L0A4</accession>
<dbReference type="InterPro" id="IPR004029">
    <property type="entry name" value="UreE_N"/>
</dbReference>
<organism evidence="7 8">
    <name type="scientific">Desulfovibrio legallii</name>
    <dbReference type="NCBI Taxonomy" id="571438"/>
    <lineage>
        <taxon>Bacteria</taxon>
        <taxon>Pseudomonadati</taxon>
        <taxon>Thermodesulfobacteriota</taxon>
        <taxon>Desulfovibrionia</taxon>
        <taxon>Desulfovibrionales</taxon>
        <taxon>Desulfovibrionaceae</taxon>
        <taxon>Desulfovibrio</taxon>
    </lineage>
</organism>
<evidence type="ECO:0000313" key="7">
    <source>
        <dbReference type="EMBL" id="SDF42962.1"/>
    </source>
</evidence>
<evidence type="ECO:0000256" key="3">
    <source>
        <dbReference type="ARBA" id="ARBA00022596"/>
    </source>
</evidence>
<dbReference type="Gene3D" id="2.60.260.20">
    <property type="entry name" value="Urease metallochaperone UreE, N-terminal domain"/>
    <property type="match status" value="1"/>
</dbReference>
<dbReference type="GO" id="GO:0005737">
    <property type="term" value="C:cytoplasm"/>
    <property type="evidence" value="ECO:0007669"/>
    <property type="project" value="UniProtKB-SubCell"/>
</dbReference>
<keyword evidence="2 5" id="KW-0963">Cytoplasm</keyword>
<evidence type="ECO:0000256" key="2">
    <source>
        <dbReference type="ARBA" id="ARBA00022490"/>
    </source>
</evidence>
<dbReference type="SUPFAM" id="SSF69737">
    <property type="entry name" value="Urease metallochaperone UreE, C-terminal domain"/>
    <property type="match status" value="1"/>
</dbReference>
<evidence type="ECO:0000256" key="5">
    <source>
        <dbReference type="HAMAP-Rule" id="MF_00822"/>
    </source>
</evidence>
<sequence>MLEFTENLGHREDLQPTEQVTLTYEQRGKCRQRLRLDSGQEAGLFLQRGQVLQEGDVLRAGETLAVVRNAAEPVVTAVAPNWETLARACYHLGNRHAPLQLGHKWLRFTPDHVLEELAESLGLRLRREEAAFVPEGGAYGGRHSHA</sequence>
<dbReference type="AlphaFoldDB" id="A0A1G7L0A4"/>
<comment type="function">
    <text evidence="5">Involved in urease metallocenter assembly. Binds nickel. Probably functions as a nickel donor during metallocenter assembly.</text>
</comment>